<dbReference type="STRING" id="195883.A0A482XNY8"/>
<feature type="region of interest" description="Disordered" evidence="1">
    <location>
        <begin position="1"/>
        <end position="84"/>
    </location>
</feature>
<dbReference type="InParanoid" id="A0A482XNY8"/>
<evidence type="ECO:0000313" key="3">
    <source>
        <dbReference type="Proteomes" id="UP000291343"/>
    </source>
</evidence>
<name>A0A482XNY8_LAOST</name>
<protein>
    <submittedName>
        <fullName evidence="2">Uncharacterized protein</fullName>
    </submittedName>
</protein>
<dbReference type="Proteomes" id="UP000291343">
    <property type="component" value="Unassembled WGS sequence"/>
</dbReference>
<reference evidence="2 3" key="1">
    <citation type="journal article" date="2017" name="Gigascience">
        <title>Genome sequence of the small brown planthopper, Laodelphax striatellus.</title>
        <authorList>
            <person name="Zhu J."/>
            <person name="Jiang F."/>
            <person name="Wang X."/>
            <person name="Yang P."/>
            <person name="Bao Y."/>
            <person name="Zhao W."/>
            <person name="Wang W."/>
            <person name="Lu H."/>
            <person name="Wang Q."/>
            <person name="Cui N."/>
            <person name="Li J."/>
            <person name="Chen X."/>
            <person name="Luo L."/>
            <person name="Yu J."/>
            <person name="Kang L."/>
            <person name="Cui F."/>
        </authorList>
    </citation>
    <scope>NUCLEOTIDE SEQUENCE [LARGE SCALE GENOMIC DNA]</scope>
    <source>
        <strain evidence="2">Lst14</strain>
    </source>
</reference>
<proteinExistence type="predicted"/>
<accession>A0A482XNY8</accession>
<feature type="compositionally biased region" description="Basic and acidic residues" evidence="1">
    <location>
        <begin position="39"/>
        <end position="66"/>
    </location>
</feature>
<evidence type="ECO:0000313" key="2">
    <source>
        <dbReference type="EMBL" id="RZF47592.1"/>
    </source>
</evidence>
<dbReference type="AlphaFoldDB" id="A0A482XNY8"/>
<feature type="compositionally biased region" description="Acidic residues" evidence="1">
    <location>
        <begin position="67"/>
        <end position="80"/>
    </location>
</feature>
<gene>
    <name evidence="2" type="ORF">LSTR_LSTR012214</name>
</gene>
<organism evidence="2 3">
    <name type="scientific">Laodelphax striatellus</name>
    <name type="common">Small brown planthopper</name>
    <name type="synonym">Delphax striatella</name>
    <dbReference type="NCBI Taxonomy" id="195883"/>
    <lineage>
        <taxon>Eukaryota</taxon>
        <taxon>Metazoa</taxon>
        <taxon>Ecdysozoa</taxon>
        <taxon>Arthropoda</taxon>
        <taxon>Hexapoda</taxon>
        <taxon>Insecta</taxon>
        <taxon>Pterygota</taxon>
        <taxon>Neoptera</taxon>
        <taxon>Paraneoptera</taxon>
        <taxon>Hemiptera</taxon>
        <taxon>Auchenorrhyncha</taxon>
        <taxon>Fulgoroidea</taxon>
        <taxon>Delphacidae</taxon>
        <taxon>Criomorphinae</taxon>
        <taxon>Laodelphax</taxon>
    </lineage>
</organism>
<sequence>MFLNSHYFFSRSNEENKPSCTTNNSTRPIEIVLTPAKNTIKDSRMDLEAKEQDKRENGCDKGREKKEEEEEEEEEAENDVPEFKTPKEQECWDLFRRMVDKGITVSFETVLRGMLTPTEYRLRRHNLLTS</sequence>
<dbReference type="SMR" id="A0A482XNY8"/>
<feature type="compositionally biased region" description="Polar residues" evidence="1">
    <location>
        <begin position="18"/>
        <end position="27"/>
    </location>
</feature>
<dbReference type="OrthoDB" id="7663415at2759"/>
<keyword evidence="3" id="KW-1185">Reference proteome</keyword>
<dbReference type="EMBL" id="QKKF02003965">
    <property type="protein sequence ID" value="RZF47592.1"/>
    <property type="molecule type" value="Genomic_DNA"/>
</dbReference>
<comment type="caution">
    <text evidence="2">The sequence shown here is derived from an EMBL/GenBank/DDBJ whole genome shotgun (WGS) entry which is preliminary data.</text>
</comment>
<evidence type="ECO:0000256" key="1">
    <source>
        <dbReference type="SAM" id="MobiDB-lite"/>
    </source>
</evidence>